<gene>
    <name evidence="4" type="ORF">FB470_007012</name>
</gene>
<comment type="caution">
    <text evidence="4">The sequence shown here is derived from an EMBL/GenBank/DDBJ whole genome shotgun (WGS) entry which is preliminary data.</text>
</comment>
<reference evidence="4 5" key="1">
    <citation type="submission" date="2023-07" db="EMBL/GenBank/DDBJ databases">
        <title>Sequencing the genomes of 1000 actinobacteria strains.</title>
        <authorList>
            <person name="Klenk H.-P."/>
        </authorList>
    </citation>
    <scope>NUCLEOTIDE SEQUENCE [LARGE SCALE GENOMIC DNA]</scope>
    <source>
        <strain evidence="4 5">DSM 45805</strain>
    </source>
</reference>
<dbReference type="PROSITE" id="PS50043">
    <property type="entry name" value="HTH_LUXR_2"/>
    <property type="match status" value="1"/>
</dbReference>
<organism evidence="4 5">
    <name type="scientific">Amycolatopsis thermophila</name>
    <dbReference type="NCBI Taxonomy" id="206084"/>
    <lineage>
        <taxon>Bacteria</taxon>
        <taxon>Bacillati</taxon>
        <taxon>Actinomycetota</taxon>
        <taxon>Actinomycetes</taxon>
        <taxon>Pseudonocardiales</taxon>
        <taxon>Pseudonocardiaceae</taxon>
        <taxon>Amycolatopsis</taxon>
    </lineage>
</organism>
<dbReference type="CDD" id="cd06170">
    <property type="entry name" value="LuxR_C_like"/>
    <property type="match status" value="1"/>
</dbReference>
<accession>A0ABU0F6J7</accession>
<dbReference type="PANTHER" id="PTHR16305">
    <property type="entry name" value="TESTICULAR SOLUBLE ADENYLYL CYCLASE"/>
    <property type="match status" value="1"/>
</dbReference>
<dbReference type="GO" id="GO:0003677">
    <property type="term" value="F:DNA binding"/>
    <property type="evidence" value="ECO:0007669"/>
    <property type="project" value="UniProtKB-KW"/>
</dbReference>
<proteinExistence type="predicted"/>
<protein>
    <submittedName>
        <fullName evidence="4">DNA-binding CsgD family transcriptional regulator</fullName>
    </submittedName>
</protein>
<dbReference type="PRINTS" id="PR00038">
    <property type="entry name" value="HTHLUXR"/>
</dbReference>
<evidence type="ECO:0000259" key="3">
    <source>
        <dbReference type="PROSITE" id="PS50043"/>
    </source>
</evidence>
<keyword evidence="4" id="KW-0238">DNA-binding</keyword>
<dbReference type="RefSeq" id="WP_306998692.1">
    <property type="nucleotide sequence ID" value="NZ_JAUSUT010000001.1"/>
</dbReference>
<dbReference type="EMBL" id="JAUSUT010000001">
    <property type="protein sequence ID" value="MDQ0383018.1"/>
    <property type="molecule type" value="Genomic_DNA"/>
</dbReference>
<evidence type="ECO:0000256" key="1">
    <source>
        <dbReference type="ARBA" id="ARBA00022741"/>
    </source>
</evidence>
<evidence type="ECO:0000313" key="5">
    <source>
        <dbReference type="Proteomes" id="UP001229651"/>
    </source>
</evidence>
<evidence type="ECO:0000256" key="2">
    <source>
        <dbReference type="ARBA" id="ARBA00022840"/>
    </source>
</evidence>
<dbReference type="PANTHER" id="PTHR16305:SF35">
    <property type="entry name" value="TRANSCRIPTIONAL ACTIVATOR DOMAIN"/>
    <property type="match status" value="1"/>
</dbReference>
<keyword evidence="1" id="KW-0547">Nucleotide-binding</keyword>
<dbReference type="Proteomes" id="UP001229651">
    <property type="component" value="Unassembled WGS sequence"/>
</dbReference>
<dbReference type="Pfam" id="PF13191">
    <property type="entry name" value="AAA_16"/>
    <property type="match status" value="1"/>
</dbReference>
<dbReference type="InterPro" id="IPR027417">
    <property type="entry name" value="P-loop_NTPase"/>
</dbReference>
<sequence>MPTRVEALGGRRRPMFAGRRVECAALDRLVGALRAGESRVLVVRGEPGAGKTALLEQVAERATGCRVVRVSGVQSEVELVFAGLHQLCAPLLGRAGRLPVPQREALRTAFGLSSGPAPDRFLIGLGVLGLLSDAAEERPLLCLVDDQQWLDRASKQVLAFVARRLGAESVGLVFGVRRPGDELAGLPELVVGGLPDADARALLAAVLPAPLDSRVRDQIVAETRGNPLALLEVPRGLTPVELAGGFGLPDLVLPSGGVEGSLRRRIADLPEDTRRLLVVAAADPTGDPALVWRAAARLGIAADAAGPAAEADLAEFGVRVRFRHPLVRSVAYRSASHSQRRDVHRALAAATDAAADPDRRAWHRAKAAAGPDEDVAGELERSADRARARGGAAAAAAFLGRAATLTVDPVRRAGRALAAAEAETQAGAFGVALDRLTLAESGPLDELQQARAELLRAQLAFVANRGRDAPPLLLTAARRLEPIDAGRSAATYLEALSAAMFSGRLAEPGGDSAAVAGAAGMASRPVQAPTVRDRLLAGLAGLFTDGYVASLPALRRALAAFGAGVPADEQLPCLWLANAVALQVWDDELWDTLSGRYVDLARQSGALRELPLALSMRAHFLLFAGELPAAASMVDEVAAAAEATGCRLAPYGAMSLAALRGCAAEAQVLIETAAADSQARGEGIGLSSAELATALLGNGLGRYPEAMAAAGQAAAHTHDLGTANWATVELVEAAERAGRRDVAVDAHRGLAGVTGATGTEWALGVAARAGALLAGADAERLHQESITRLGRTRMRTELARAHLLYGEWLRRERRRTDAREQLRTAHDMLEAMGMAAFAERAGRELAATGGTAPKRTAPRANGLTAQETQIARLARDGLSNPEIGSRLYLSSRTVQYHLHKVFTKLGISSRRQLGHVLP</sequence>
<feature type="domain" description="HTH luxR-type" evidence="3">
    <location>
        <begin position="856"/>
        <end position="918"/>
    </location>
</feature>
<keyword evidence="2" id="KW-0067">ATP-binding</keyword>
<dbReference type="Pfam" id="PF00196">
    <property type="entry name" value="GerE"/>
    <property type="match status" value="1"/>
</dbReference>
<dbReference type="SUPFAM" id="SSF52540">
    <property type="entry name" value="P-loop containing nucleoside triphosphate hydrolases"/>
    <property type="match status" value="1"/>
</dbReference>
<dbReference type="InterPro" id="IPR000792">
    <property type="entry name" value="Tscrpt_reg_LuxR_C"/>
</dbReference>
<dbReference type="InterPro" id="IPR036388">
    <property type="entry name" value="WH-like_DNA-bd_sf"/>
</dbReference>
<dbReference type="InterPro" id="IPR041664">
    <property type="entry name" value="AAA_16"/>
</dbReference>
<name>A0ABU0F6J7_9PSEU</name>
<keyword evidence="5" id="KW-1185">Reference proteome</keyword>
<evidence type="ECO:0000313" key="4">
    <source>
        <dbReference type="EMBL" id="MDQ0383018.1"/>
    </source>
</evidence>
<dbReference type="SUPFAM" id="SSF46894">
    <property type="entry name" value="C-terminal effector domain of the bipartite response regulators"/>
    <property type="match status" value="1"/>
</dbReference>
<dbReference type="SMART" id="SM00421">
    <property type="entry name" value="HTH_LUXR"/>
    <property type="match status" value="1"/>
</dbReference>
<dbReference type="InterPro" id="IPR016032">
    <property type="entry name" value="Sig_transdc_resp-reg_C-effctor"/>
</dbReference>
<dbReference type="Gene3D" id="1.10.10.10">
    <property type="entry name" value="Winged helix-like DNA-binding domain superfamily/Winged helix DNA-binding domain"/>
    <property type="match status" value="1"/>
</dbReference>